<dbReference type="EMBL" id="HACG01047679">
    <property type="protein sequence ID" value="CEK94544.1"/>
    <property type="molecule type" value="Transcribed_RNA"/>
</dbReference>
<accession>A0A0B7BMN9</accession>
<evidence type="ECO:0000313" key="4">
    <source>
        <dbReference type="EMBL" id="CEK94559.1"/>
    </source>
</evidence>
<evidence type="ECO:0000313" key="5">
    <source>
        <dbReference type="EMBL" id="CEK94564.1"/>
    </source>
</evidence>
<reference evidence="1" key="1">
    <citation type="submission" date="2014-12" db="EMBL/GenBank/DDBJ databases">
        <title>Insight into the proteome of Arion vulgaris.</title>
        <authorList>
            <person name="Aradska J."/>
            <person name="Bulat T."/>
            <person name="Smidak R."/>
            <person name="Sarate P."/>
            <person name="Gangsoo J."/>
            <person name="Sialana F."/>
            <person name="Bilban M."/>
            <person name="Lubec G."/>
        </authorList>
    </citation>
    <scope>NUCLEOTIDE SEQUENCE</scope>
    <source>
        <tissue evidence="1">Skin</tissue>
    </source>
</reference>
<proteinExistence type="predicted"/>
<organism evidence="1">
    <name type="scientific">Arion vulgaris</name>
    <dbReference type="NCBI Taxonomy" id="1028688"/>
    <lineage>
        <taxon>Eukaryota</taxon>
        <taxon>Metazoa</taxon>
        <taxon>Spiralia</taxon>
        <taxon>Lophotrochozoa</taxon>
        <taxon>Mollusca</taxon>
        <taxon>Gastropoda</taxon>
        <taxon>Heterobranchia</taxon>
        <taxon>Euthyneura</taxon>
        <taxon>Panpulmonata</taxon>
        <taxon>Eupulmonata</taxon>
        <taxon>Stylommatophora</taxon>
        <taxon>Helicina</taxon>
        <taxon>Arionoidea</taxon>
        <taxon>Arionidae</taxon>
        <taxon>Arion</taxon>
    </lineage>
</organism>
<sequence>RDYQVKEGIHFFSQFDHSSKQQQQQHIEIKELNIQAFRCNNCLIRSGVT</sequence>
<protein>
    <submittedName>
        <fullName evidence="1">Uncharacterized protein</fullName>
    </submittedName>
</protein>
<name>A0A0B7BMN9_9EUPU</name>
<feature type="non-terminal residue" evidence="1">
    <location>
        <position position="1"/>
    </location>
</feature>
<dbReference type="AlphaFoldDB" id="A0A0B7BMN9"/>
<dbReference type="EMBL" id="HACG01047692">
    <property type="protein sequence ID" value="CEK94557.1"/>
    <property type="molecule type" value="Transcribed_RNA"/>
</dbReference>
<dbReference type="EMBL" id="HACG01047694">
    <property type="protein sequence ID" value="CEK94559.1"/>
    <property type="molecule type" value="Transcribed_RNA"/>
</dbReference>
<evidence type="ECO:0000313" key="2">
    <source>
        <dbReference type="EMBL" id="CEK94553.1"/>
    </source>
</evidence>
<evidence type="ECO:0000313" key="3">
    <source>
        <dbReference type="EMBL" id="CEK94557.1"/>
    </source>
</evidence>
<gene>
    <name evidence="1" type="primary">ORF201399</name>
    <name evidence="2" type="synonym">ORF201484</name>
    <name evidence="3" type="synonym">ORF201521</name>
    <name evidence="4" type="synonym">ORF201551</name>
    <name evidence="5" type="synonym">ORF201597</name>
</gene>
<evidence type="ECO:0000313" key="1">
    <source>
        <dbReference type="EMBL" id="CEK94544.1"/>
    </source>
</evidence>
<dbReference type="EMBL" id="HACG01047688">
    <property type="protein sequence ID" value="CEK94553.1"/>
    <property type="molecule type" value="Transcribed_RNA"/>
</dbReference>
<dbReference type="EMBL" id="HACG01047699">
    <property type="protein sequence ID" value="CEK94564.1"/>
    <property type="molecule type" value="Transcribed_RNA"/>
</dbReference>